<feature type="binding site" evidence="5">
    <location>
        <position position="122"/>
    </location>
    <ligand>
        <name>substrate</name>
    </ligand>
</feature>
<dbReference type="HAMAP" id="MF_00116">
    <property type="entry name" value="dUTPase_bact"/>
    <property type="match status" value="1"/>
</dbReference>
<feature type="binding site" evidence="5">
    <location>
        <begin position="126"/>
        <end position="128"/>
    </location>
    <ligand>
        <name>substrate</name>
    </ligand>
</feature>
<dbReference type="GO" id="GO:0004170">
    <property type="term" value="F:dUTP diphosphatase activity"/>
    <property type="evidence" value="ECO:0007669"/>
    <property type="project" value="UniProtKB-UniRule"/>
</dbReference>
<evidence type="ECO:0000256" key="5">
    <source>
        <dbReference type="HAMAP-Rule" id="MF_00116"/>
    </source>
</evidence>
<dbReference type="PANTHER" id="PTHR11241">
    <property type="entry name" value="DEOXYURIDINE 5'-TRIPHOSPHATE NUCLEOTIDOHYDROLASE"/>
    <property type="match status" value="1"/>
</dbReference>
<accession>A0A2M8W2Z4</accession>
<comment type="catalytic activity">
    <reaction evidence="4 5">
        <text>dUTP + H2O = dUMP + diphosphate + H(+)</text>
        <dbReference type="Rhea" id="RHEA:10248"/>
        <dbReference type="ChEBI" id="CHEBI:15377"/>
        <dbReference type="ChEBI" id="CHEBI:15378"/>
        <dbReference type="ChEBI" id="CHEBI:33019"/>
        <dbReference type="ChEBI" id="CHEBI:61555"/>
        <dbReference type="ChEBI" id="CHEBI:246422"/>
        <dbReference type="EC" id="3.6.1.23"/>
    </reaction>
</comment>
<evidence type="ECO:0000256" key="3">
    <source>
        <dbReference type="ARBA" id="ARBA00023080"/>
    </source>
</evidence>
<comment type="function">
    <text evidence="5">This enzyme is involved in nucleotide metabolism: it produces dUMP, the immediate precursor of thymidine nucleotides and it decreases the intracellular concentration of dUTP so that uracil cannot be incorporated into DNA.</text>
</comment>
<evidence type="ECO:0000256" key="1">
    <source>
        <dbReference type="ARBA" id="ARBA00006581"/>
    </source>
</evidence>
<dbReference type="PANTHER" id="PTHR11241:SF0">
    <property type="entry name" value="DEOXYURIDINE 5'-TRIPHOSPHATE NUCLEOTIDOHYDROLASE"/>
    <property type="match status" value="1"/>
</dbReference>
<protein>
    <recommendedName>
        <fullName evidence="5">Deoxyuridine 5'-triphosphate nucleotidohydrolase</fullName>
        <shortName evidence="5">dUTPase</shortName>
        <ecNumber evidence="5">3.6.1.23</ecNumber>
    </recommendedName>
    <alternativeName>
        <fullName evidence="5">dUTP pyrophosphatase</fullName>
    </alternativeName>
</protein>
<dbReference type="AlphaFoldDB" id="A0A2M8W2Z4"/>
<dbReference type="UniPathway" id="UPA00610">
    <property type="reaction ID" value="UER00666"/>
</dbReference>
<keyword evidence="5" id="KW-0460">Magnesium</keyword>
<gene>
    <name evidence="5" type="primary">dut</name>
    <name evidence="7" type="ORF">BC777_3296</name>
</gene>
<sequence>MSNDDLQCLLASFIVQSKELHQTVTGLLRHGINRMNNMDRVTEMILKFLRLPKNDLPLPAYETPGAAGMDLRACLPEGPMIIAPGTTVAVPTGFQIELPADTELQIRPRSGLATRASILVPNSPGTVDCDYRGEVKIALLNYGHDPFTVSHGERIAQAVIAPVLRPKVIEVTALTETDRGAGGFGSTGLD</sequence>
<dbReference type="NCBIfam" id="NF001862">
    <property type="entry name" value="PRK00601.1"/>
    <property type="match status" value="1"/>
</dbReference>
<keyword evidence="2 5" id="KW-0378">Hydrolase</keyword>
<dbReference type="GO" id="GO:0046081">
    <property type="term" value="P:dUTP catabolic process"/>
    <property type="evidence" value="ECO:0007669"/>
    <property type="project" value="InterPro"/>
</dbReference>
<organism evidence="7 8">
    <name type="scientific">Yoonia maricola</name>
    <dbReference type="NCBI Taxonomy" id="420999"/>
    <lineage>
        <taxon>Bacteria</taxon>
        <taxon>Pseudomonadati</taxon>
        <taxon>Pseudomonadota</taxon>
        <taxon>Alphaproteobacteria</taxon>
        <taxon>Rhodobacterales</taxon>
        <taxon>Paracoccaceae</taxon>
        <taxon>Yoonia</taxon>
    </lineage>
</organism>
<dbReference type="CDD" id="cd07557">
    <property type="entry name" value="trimeric_dUTPase"/>
    <property type="match status" value="1"/>
</dbReference>
<evidence type="ECO:0000313" key="8">
    <source>
        <dbReference type="Proteomes" id="UP000228531"/>
    </source>
</evidence>
<comment type="caution">
    <text evidence="5">Lacks conserved residue(s) required for the propagation of feature annotation.</text>
</comment>
<feature type="binding site" evidence="5">
    <location>
        <begin position="109"/>
        <end position="111"/>
    </location>
    <ligand>
        <name>substrate</name>
    </ligand>
</feature>
<comment type="similarity">
    <text evidence="1 5">Belongs to the dUTPase family.</text>
</comment>
<dbReference type="InterPro" id="IPR008181">
    <property type="entry name" value="dUTPase"/>
</dbReference>
<dbReference type="EC" id="3.6.1.23" evidence="5"/>
<dbReference type="GO" id="GO:0006226">
    <property type="term" value="P:dUMP biosynthetic process"/>
    <property type="evidence" value="ECO:0007669"/>
    <property type="project" value="UniProtKB-UniRule"/>
</dbReference>
<name>A0A2M8W2Z4_9RHOB</name>
<comment type="cofactor">
    <cofactor evidence="5">
        <name>Mg(2+)</name>
        <dbReference type="ChEBI" id="CHEBI:18420"/>
    </cofactor>
</comment>
<feature type="domain" description="dUTPase-like" evidence="6">
    <location>
        <begin position="56"/>
        <end position="188"/>
    </location>
</feature>
<dbReference type="InterPro" id="IPR036157">
    <property type="entry name" value="dUTPase-like_sf"/>
</dbReference>
<keyword evidence="3 5" id="KW-0546">Nucleotide metabolism</keyword>
<comment type="caution">
    <text evidence="7">The sequence shown here is derived from an EMBL/GenBank/DDBJ whole genome shotgun (WGS) entry which is preliminary data.</text>
</comment>
<evidence type="ECO:0000313" key="7">
    <source>
        <dbReference type="EMBL" id="PJI85295.1"/>
    </source>
</evidence>
<dbReference type="SUPFAM" id="SSF51283">
    <property type="entry name" value="dUTPase-like"/>
    <property type="match status" value="1"/>
</dbReference>
<dbReference type="InterPro" id="IPR029054">
    <property type="entry name" value="dUTPase-like"/>
</dbReference>
<evidence type="ECO:0000256" key="2">
    <source>
        <dbReference type="ARBA" id="ARBA00022801"/>
    </source>
</evidence>
<dbReference type="Gene3D" id="2.70.40.10">
    <property type="match status" value="1"/>
</dbReference>
<dbReference type="NCBIfam" id="TIGR00576">
    <property type="entry name" value="dut"/>
    <property type="match status" value="1"/>
</dbReference>
<dbReference type="EMBL" id="PGTY01000003">
    <property type="protein sequence ID" value="PJI85295.1"/>
    <property type="molecule type" value="Genomic_DNA"/>
</dbReference>
<keyword evidence="8" id="KW-1185">Reference proteome</keyword>
<reference evidence="7 8" key="1">
    <citation type="submission" date="2017-11" db="EMBL/GenBank/DDBJ databases">
        <title>Genomic Encyclopedia of Archaeal and Bacterial Type Strains, Phase II (KMG-II): From Individual Species to Whole Genera.</title>
        <authorList>
            <person name="Goeker M."/>
        </authorList>
    </citation>
    <scope>NUCLEOTIDE SEQUENCE [LARGE SCALE GENOMIC DNA]</scope>
    <source>
        <strain evidence="7 8">DSM 29128</strain>
    </source>
</reference>
<dbReference type="Pfam" id="PF00692">
    <property type="entry name" value="dUTPase"/>
    <property type="match status" value="1"/>
</dbReference>
<dbReference type="InterPro" id="IPR033704">
    <property type="entry name" value="dUTPase_trimeric"/>
</dbReference>
<dbReference type="GO" id="GO:0000287">
    <property type="term" value="F:magnesium ion binding"/>
    <property type="evidence" value="ECO:0007669"/>
    <property type="project" value="UniProtKB-UniRule"/>
</dbReference>
<proteinExistence type="inferred from homology"/>
<keyword evidence="5" id="KW-0479">Metal-binding</keyword>
<dbReference type="Proteomes" id="UP000228531">
    <property type="component" value="Unassembled WGS sequence"/>
</dbReference>
<evidence type="ECO:0000259" key="6">
    <source>
        <dbReference type="Pfam" id="PF00692"/>
    </source>
</evidence>
<evidence type="ECO:0000256" key="4">
    <source>
        <dbReference type="ARBA" id="ARBA00047686"/>
    </source>
</evidence>
<comment type="pathway">
    <text evidence="5">Pyrimidine metabolism; dUMP biosynthesis; dUMP from dCTP (dUTP route): step 2/2.</text>
</comment>